<dbReference type="InterPro" id="IPR001494">
    <property type="entry name" value="Importin-beta_N"/>
</dbReference>
<organism evidence="10 11">
    <name type="scientific">Sesamum angolense</name>
    <dbReference type="NCBI Taxonomy" id="2727404"/>
    <lineage>
        <taxon>Eukaryota</taxon>
        <taxon>Viridiplantae</taxon>
        <taxon>Streptophyta</taxon>
        <taxon>Embryophyta</taxon>
        <taxon>Tracheophyta</taxon>
        <taxon>Spermatophyta</taxon>
        <taxon>Magnoliopsida</taxon>
        <taxon>eudicotyledons</taxon>
        <taxon>Gunneridae</taxon>
        <taxon>Pentapetalae</taxon>
        <taxon>asterids</taxon>
        <taxon>lamiids</taxon>
        <taxon>Lamiales</taxon>
        <taxon>Pedaliaceae</taxon>
        <taxon>Sesamum</taxon>
    </lineage>
</organism>
<dbReference type="PROSITE" id="PS50077">
    <property type="entry name" value="HEAT_REPEAT"/>
    <property type="match status" value="2"/>
</dbReference>
<dbReference type="InterPro" id="IPR057672">
    <property type="entry name" value="TPR_IPO4/5"/>
</dbReference>
<evidence type="ECO:0000256" key="3">
    <source>
        <dbReference type="ARBA" id="ARBA00022448"/>
    </source>
</evidence>
<comment type="caution">
    <text evidence="10">The sequence shown here is derived from an EMBL/GenBank/DDBJ whole genome shotgun (WGS) entry which is preliminary data.</text>
</comment>
<keyword evidence="3" id="KW-0813">Transport</keyword>
<keyword evidence="6" id="KW-0653">Protein transport</keyword>
<dbReference type="Pfam" id="PF25780">
    <property type="entry name" value="TPR_IPO5"/>
    <property type="match status" value="2"/>
</dbReference>
<keyword evidence="11" id="KW-1185">Reference proteome</keyword>
<dbReference type="InterPro" id="IPR016024">
    <property type="entry name" value="ARM-type_fold"/>
</dbReference>
<comment type="subcellular location">
    <subcellularLocation>
        <location evidence="2">Cytoplasm</location>
    </subcellularLocation>
    <subcellularLocation>
        <location evidence="1">Nucleus</location>
    </subcellularLocation>
</comment>
<dbReference type="PANTHER" id="PTHR10527">
    <property type="entry name" value="IMPORTIN BETA"/>
    <property type="match status" value="1"/>
</dbReference>
<dbReference type="GO" id="GO:0006606">
    <property type="term" value="P:protein import into nucleus"/>
    <property type="evidence" value="ECO:0007669"/>
    <property type="project" value="InterPro"/>
</dbReference>
<evidence type="ECO:0000256" key="1">
    <source>
        <dbReference type="ARBA" id="ARBA00004123"/>
    </source>
</evidence>
<dbReference type="InterPro" id="IPR040122">
    <property type="entry name" value="Importin_beta"/>
</dbReference>
<dbReference type="SUPFAM" id="SSF48371">
    <property type="entry name" value="ARM repeat"/>
    <property type="match status" value="2"/>
</dbReference>
<evidence type="ECO:0000313" key="10">
    <source>
        <dbReference type="EMBL" id="KAK4401960.1"/>
    </source>
</evidence>
<dbReference type="PROSITE" id="PS50166">
    <property type="entry name" value="IMPORTIN_B_NT"/>
    <property type="match status" value="1"/>
</dbReference>
<dbReference type="EMBL" id="JACGWL010000005">
    <property type="protein sequence ID" value="KAK4401960.1"/>
    <property type="molecule type" value="Genomic_DNA"/>
</dbReference>
<dbReference type="Pfam" id="PF13513">
    <property type="entry name" value="HEAT_EZ"/>
    <property type="match status" value="1"/>
</dbReference>
<dbReference type="GO" id="GO:0031267">
    <property type="term" value="F:small GTPase binding"/>
    <property type="evidence" value="ECO:0007669"/>
    <property type="project" value="InterPro"/>
</dbReference>
<dbReference type="AlphaFoldDB" id="A0AAE2BYB1"/>
<dbReference type="InterPro" id="IPR011989">
    <property type="entry name" value="ARM-like"/>
</dbReference>
<dbReference type="InterPro" id="IPR058584">
    <property type="entry name" value="IMB1_TNPO1-like_TPR"/>
</dbReference>
<evidence type="ECO:0000256" key="2">
    <source>
        <dbReference type="ARBA" id="ARBA00004496"/>
    </source>
</evidence>
<keyword evidence="4" id="KW-0963">Cytoplasm</keyword>
<evidence type="ECO:0000256" key="7">
    <source>
        <dbReference type="ARBA" id="ARBA00023242"/>
    </source>
</evidence>
<feature type="repeat" description="HEAT" evidence="8">
    <location>
        <begin position="447"/>
        <end position="482"/>
    </location>
</feature>
<keyword evidence="5" id="KW-0677">Repeat</keyword>
<accession>A0AAE2BYB1</accession>
<keyword evidence="7" id="KW-0539">Nucleus</keyword>
<evidence type="ECO:0000256" key="8">
    <source>
        <dbReference type="PROSITE-ProRule" id="PRU00103"/>
    </source>
</evidence>
<feature type="repeat" description="HEAT" evidence="8">
    <location>
        <begin position="406"/>
        <end position="444"/>
    </location>
</feature>
<evidence type="ECO:0000256" key="4">
    <source>
        <dbReference type="ARBA" id="ARBA00022490"/>
    </source>
</evidence>
<reference evidence="10" key="1">
    <citation type="submission" date="2020-06" db="EMBL/GenBank/DDBJ databases">
        <authorList>
            <person name="Li T."/>
            <person name="Hu X."/>
            <person name="Zhang T."/>
            <person name="Song X."/>
            <person name="Zhang H."/>
            <person name="Dai N."/>
            <person name="Sheng W."/>
            <person name="Hou X."/>
            <person name="Wei L."/>
        </authorList>
    </citation>
    <scope>NUCLEOTIDE SEQUENCE</scope>
    <source>
        <strain evidence="10">K16</strain>
        <tissue evidence="10">Leaf</tissue>
    </source>
</reference>
<sequence>MAQSLELLLIQFLMPDNDARRQAEDQIKRLAKDPQVVPSLIHHLRTAKTPNVRQLAAVLLRKKITGHWGKLSPQLRQLVKQSLIESITVEHSPPVRRASANVVSIIAKYAVPAGEWPDLLPFLFQCSQSAQEEHREHFPVPNTSKHVFFHSFTIINRFCNFPGCGIDTLQLIDRNYWELVSAVFADLQSLLLKCLQDETSNRVRVAALKAVGSFLEFTHDEAEVIKFREFIPSILNVSRQCLASGEEDVAVIAFEIFDELIESPAPLLGESVKAIVQFSLEVCASPNLESNTRHQAIQIISWLAKYKSSSLKKYKLVGPILQIMCPLLAESTNRDEDDDLAPDRAAAEVIDTMALNLPKQVFPPVFEFTSLSSQNANPKFREASVTALGVISEGCLELMKDKLEPVLHITLGALRDPEQMVRGAASFALGQFAEHLQPEIVSHHESVLPCILNALEDISDEVKEKSYYALAAFCENMGEEILPFLDPLMGKLLGALQSSPRNLQETCMSAIGSVASAAEQAFVPYAERVLELMKIFMVLTNDEDLRSRARATELAGIVAMSVGRARMEPILPAFVKAAISGFGLEFSELREYTHGFFSNVAELLEDGFTQYLPHVVPLAFSSCNLDDGSAVDIDDSDEDENVNGFVVSHLMMKHMMNQEFVILVFTFDTVMNIYIKTMSEDDDKEVVAQACMSIADITNDFGYMAVEPYMPRLVEATLVLLREESSCQLIESDSEIDDDDKEHDEVLMDAVSDLLPAFAKAMGAQFAPIFSKLFEPLMKFAKQSRPPQDRTMVVATLAEVAQHMGAPIAGYVDAVMHLVLKELGSPEATNRRNAAFCVGELCKNGGNSVLKYFADVLPRLYPLFGESEPDNAVRDNAAGAVARMIMAHPESIPLNQVLPVLLQVLPLKEDYEESTSVYGCICNLVLSSNAQILSLVPQLVNIFAQVAVSPVETPEVKQLHLRVETYATLWSSYLVLCSFWSVDNVKIDLKLKPALNWATLVYFGSLSAAVSGFPVWGCSIPSILYNFNHTSGWHFQSNLLLPDGNQSFQWLGFLDEGLMPNFRGMTLGVMLYFTGR</sequence>
<dbReference type="Pfam" id="PF03810">
    <property type="entry name" value="IBN_N"/>
    <property type="match status" value="1"/>
</dbReference>
<evidence type="ECO:0000256" key="5">
    <source>
        <dbReference type="ARBA" id="ARBA00022737"/>
    </source>
</evidence>
<feature type="domain" description="Importin N-terminal" evidence="9">
    <location>
        <begin position="23"/>
        <end position="89"/>
    </location>
</feature>
<evidence type="ECO:0000259" key="9">
    <source>
        <dbReference type="PROSITE" id="PS50166"/>
    </source>
</evidence>
<protein>
    <submittedName>
        <fullName evidence="10">Importin-4</fullName>
    </submittedName>
</protein>
<evidence type="ECO:0000256" key="6">
    <source>
        <dbReference type="ARBA" id="ARBA00022927"/>
    </source>
</evidence>
<dbReference type="GO" id="GO:0005737">
    <property type="term" value="C:cytoplasm"/>
    <property type="evidence" value="ECO:0007669"/>
    <property type="project" value="UniProtKB-SubCell"/>
</dbReference>
<dbReference type="Pfam" id="PF25574">
    <property type="entry name" value="TPR_IMB1"/>
    <property type="match status" value="1"/>
</dbReference>
<dbReference type="Gene3D" id="1.25.10.10">
    <property type="entry name" value="Leucine-rich Repeat Variant"/>
    <property type="match status" value="1"/>
</dbReference>
<dbReference type="InterPro" id="IPR021133">
    <property type="entry name" value="HEAT_type_2"/>
</dbReference>
<name>A0AAE2BYB1_9LAMI</name>
<dbReference type="SMART" id="SM00913">
    <property type="entry name" value="IBN_N"/>
    <property type="match status" value="1"/>
</dbReference>
<proteinExistence type="predicted"/>
<evidence type="ECO:0000313" key="11">
    <source>
        <dbReference type="Proteomes" id="UP001289374"/>
    </source>
</evidence>
<reference evidence="10" key="2">
    <citation type="journal article" date="2024" name="Plant">
        <title>Genomic evolution and insights into agronomic trait innovations of Sesamum species.</title>
        <authorList>
            <person name="Miao H."/>
            <person name="Wang L."/>
            <person name="Qu L."/>
            <person name="Liu H."/>
            <person name="Sun Y."/>
            <person name="Le M."/>
            <person name="Wang Q."/>
            <person name="Wei S."/>
            <person name="Zheng Y."/>
            <person name="Lin W."/>
            <person name="Duan Y."/>
            <person name="Cao H."/>
            <person name="Xiong S."/>
            <person name="Wang X."/>
            <person name="Wei L."/>
            <person name="Li C."/>
            <person name="Ma Q."/>
            <person name="Ju M."/>
            <person name="Zhao R."/>
            <person name="Li G."/>
            <person name="Mu C."/>
            <person name="Tian Q."/>
            <person name="Mei H."/>
            <person name="Zhang T."/>
            <person name="Gao T."/>
            <person name="Zhang H."/>
        </authorList>
    </citation>
    <scope>NUCLEOTIDE SEQUENCE</scope>
    <source>
        <strain evidence="10">K16</strain>
    </source>
</reference>
<dbReference type="Proteomes" id="UP001289374">
    <property type="component" value="Unassembled WGS sequence"/>
</dbReference>
<gene>
    <name evidence="10" type="ORF">Sango_0936700</name>
</gene>